<dbReference type="InterPro" id="IPR008271">
    <property type="entry name" value="Ser/Thr_kinase_AS"/>
</dbReference>
<feature type="binding site" evidence="5">
    <location>
        <position position="48"/>
    </location>
    <ligand>
        <name>ATP</name>
        <dbReference type="ChEBI" id="CHEBI:30616"/>
    </ligand>
</feature>
<dbReference type="RefSeq" id="WP_168069985.1">
    <property type="nucleotide sequence ID" value="NZ_JAATJC010000001.1"/>
</dbReference>
<dbReference type="PANTHER" id="PTHR43289">
    <property type="entry name" value="MITOGEN-ACTIVATED PROTEIN KINASE KINASE KINASE 20-RELATED"/>
    <property type="match status" value="1"/>
</dbReference>
<evidence type="ECO:0000256" key="5">
    <source>
        <dbReference type="PROSITE-ProRule" id="PRU10141"/>
    </source>
</evidence>
<dbReference type="GO" id="GO:0004674">
    <property type="term" value="F:protein serine/threonine kinase activity"/>
    <property type="evidence" value="ECO:0007669"/>
    <property type="project" value="UniProtKB-KW"/>
</dbReference>
<feature type="compositionally biased region" description="Low complexity" evidence="6">
    <location>
        <begin position="354"/>
        <end position="365"/>
    </location>
</feature>
<dbReference type="Pfam" id="PF00069">
    <property type="entry name" value="Pkinase"/>
    <property type="match status" value="1"/>
</dbReference>
<evidence type="ECO:0000313" key="9">
    <source>
        <dbReference type="Proteomes" id="UP000558192"/>
    </source>
</evidence>
<dbReference type="Proteomes" id="UP000558192">
    <property type="component" value="Unassembled WGS sequence"/>
</dbReference>
<keyword evidence="3 8" id="KW-0418">Kinase</keyword>
<keyword evidence="8" id="KW-0723">Serine/threonine-protein kinase</keyword>
<dbReference type="Gene3D" id="1.10.510.10">
    <property type="entry name" value="Transferase(Phosphotransferase) domain 1"/>
    <property type="match status" value="1"/>
</dbReference>
<name>A0A7X5Y7X3_9SPHN</name>
<organism evidence="8 9">
    <name type="scientific">Sphingomonas kaistensis</name>
    <dbReference type="NCBI Taxonomy" id="298708"/>
    <lineage>
        <taxon>Bacteria</taxon>
        <taxon>Pseudomonadati</taxon>
        <taxon>Pseudomonadota</taxon>
        <taxon>Alphaproteobacteria</taxon>
        <taxon>Sphingomonadales</taxon>
        <taxon>Sphingomonadaceae</taxon>
        <taxon>Sphingomonas</taxon>
    </lineage>
</organism>
<dbReference type="InterPro" id="IPR017441">
    <property type="entry name" value="Protein_kinase_ATP_BS"/>
</dbReference>
<proteinExistence type="predicted"/>
<keyword evidence="9" id="KW-1185">Reference proteome</keyword>
<dbReference type="EMBL" id="JAATJC010000001">
    <property type="protein sequence ID" value="NJC06646.1"/>
    <property type="molecule type" value="Genomic_DNA"/>
</dbReference>
<evidence type="ECO:0000259" key="7">
    <source>
        <dbReference type="PROSITE" id="PS50011"/>
    </source>
</evidence>
<evidence type="ECO:0000256" key="6">
    <source>
        <dbReference type="SAM" id="MobiDB-lite"/>
    </source>
</evidence>
<reference evidence="8 9" key="1">
    <citation type="submission" date="2020-03" db="EMBL/GenBank/DDBJ databases">
        <title>Genomic Encyclopedia of Type Strains, Phase IV (KMG-IV): sequencing the most valuable type-strain genomes for metagenomic binning, comparative biology and taxonomic classification.</title>
        <authorList>
            <person name="Goeker M."/>
        </authorList>
    </citation>
    <scope>NUCLEOTIDE SEQUENCE [LARGE SCALE GENOMIC DNA]</scope>
    <source>
        <strain evidence="8 9">DSM 16846</strain>
    </source>
</reference>
<feature type="region of interest" description="Disordered" evidence="6">
    <location>
        <begin position="328"/>
        <end position="400"/>
    </location>
</feature>
<accession>A0A7X5Y7X3</accession>
<keyword evidence="4 5" id="KW-0067">ATP-binding</keyword>
<dbReference type="PANTHER" id="PTHR43289:SF6">
    <property type="entry name" value="SERINE_THREONINE-PROTEIN KINASE NEKL-3"/>
    <property type="match status" value="1"/>
</dbReference>
<dbReference type="InterPro" id="IPR011009">
    <property type="entry name" value="Kinase-like_dom_sf"/>
</dbReference>
<dbReference type="SMART" id="SM00220">
    <property type="entry name" value="S_TKc"/>
    <property type="match status" value="1"/>
</dbReference>
<dbReference type="GO" id="GO:0005524">
    <property type="term" value="F:ATP binding"/>
    <property type="evidence" value="ECO:0007669"/>
    <property type="project" value="UniProtKB-UniRule"/>
</dbReference>
<evidence type="ECO:0000256" key="3">
    <source>
        <dbReference type="ARBA" id="ARBA00022777"/>
    </source>
</evidence>
<dbReference type="InterPro" id="IPR000719">
    <property type="entry name" value="Prot_kinase_dom"/>
</dbReference>
<dbReference type="CDD" id="cd14014">
    <property type="entry name" value="STKc_PknB_like"/>
    <property type="match status" value="1"/>
</dbReference>
<protein>
    <submittedName>
        <fullName evidence="8">Serine/threonine protein kinase</fullName>
    </submittedName>
</protein>
<keyword evidence="2 5" id="KW-0547">Nucleotide-binding</keyword>
<dbReference type="PROSITE" id="PS00107">
    <property type="entry name" value="PROTEIN_KINASE_ATP"/>
    <property type="match status" value="1"/>
</dbReference>
<dbReference type="PROSITE" id="PS50011">
    <property type="entry name" value="PROTEIN_KINASE_DOM"/>
    <property type="match status" value="1"/>
</dbReference>
<evidence type="ECO:0000256" key="2">
    <source>
        <dbReference type="ARBA" id="ARBA00022741"/>
    </source>
</evidence>
<feature type="domain" description="Protein kinase" evidence="7">
    <location>
        <begin position="19"/>
        <end position="295"/>
    </location>
</feature>
<feature type="compositionally biased region" description="Polar residues" evidence="6">
    <location>
        <begin position="429"/>
        <end position="438"/>
    </location>
</feature>
<feature type="compositionally biased region" description="Basic and acidic residues" evidence="6">
    <location>
        <begin position="369"/>
        <end position="382"/>
    </location>
</feature>
<sequence length="747" mass="78264">MSKAYSNKALPPGTVLREWRLEEVLGVGGFGIVYKARGIYFNELVAIKEYFPSAISERDEEATVVPIDSDAEEVHALGLKKFVEEAKLLWNLSTPSRHPNIVSVRSLFEIHGTAYMVMDFEDGTSLSRLLKNGGRFNERSLWDVIAPISEGLDRAHRVGVLHRDIKPPNILITPEGRSVLIDFGSARFDTAEATSTQVTFHTPPYAAIEQYVKTYQQGPWTDIYALGVVLYECVTGTKPPEVLERLHGGQGEPLGSGKWPGYSKKFLAAIDTAMTIKPEERPQSITEWLSLFPQVAAEPEDDERTRFTINEVAVHEIVPVAPPAEAADVPIETNVPDKPEQASFKRAGHETGVARKAAAPAALAAVPESKGEEPAKAPDLSRKPAAAAAKPPAPTPAETKKTPLVAAGIVAAVIAVGAAGWSLLPRTNSDALTESSEPNAAPPAPVTAAYAGPDTGMLAPGLKALAEEARAAGAPDAAIGALMVASDKLGGDQTQLQALLGDPAKSSDAAALQAAMNVAAMTADKAFAAALAEDATMRRQRLAGAAPWTDPGGGGAAPGSAAERTYLARLTGQSSEFQTAAQAVDAAADGAASSSAARELLGRYRAWRSTLASVPTVKLAAQPEAAKLATAKAAATPKAATAAAAQTATTATAAATTSSASSAATASGAKLAEMNGIIDEARGMARQVMRADRGENGRLARGYDDYLKVLKRSARTATTNAQADTIITSAKRTRAYLVFLVKQTQSP</sequence>
<dbReference type="AlphaFoldDB" id="A0A7X5Y7X3"/>
<dbReference type="SUPFAM" id="SSF56112">
    <property type="entry name" value="Protein kinase-like (PK-like)"/>
    <property type="match status" value="1"/>
</dbReference>
<keyword evidence="1" id="KW-0808">Transferase</keyword>
<evidence type="ECO:0000256" key="1">
    <source>
        <dbReference type="ARBA" id="ARBA00022679"/>
    </source>
</evidence>
<feature type="region of interest" description="Disordered" evidence="6">
    <location>
        <begin position="429"/>
        <end position="448"/>
    </location>
</feature>
<evidence type="ECO:0000256" key="4">
    <source>
        <dbReference type="ARBA" id="ARBA00022840"/>
    </source>
</evidence>
<gene>
    <name evidence="8" type="ORF">GGQ97_002439</name>
</gene>
<comment type="caution">
    <text evidence="8">The sequence shown here is derived from an EMBL/GenBank/DDBJ whole genome shotgun (WGS) entry which is preliminary data.</text>
</comment>
<dbReference type="PROSITE" id="PS00108">
    <property type="entry name" value="PROTEIN_KINASE_ST"/>
    <property type="match status" value="1"/>
</dbReference>
<evidence type="ECO:0000313" key="8">
    <source>
        <dbReference type="EMBL" id="NJC06646.1"/>
    </source>
</evidence>